<dbReference type="EMBL" id="JACRSO010000006">
    <property type="protein sequence ID" value="MBC8530076.1"/>
    <property type="molecule type" value="Genomic_DNA"/>
</dbReference>
<accession>A0A926HPD5</accession>
<keyword evidence="2" id="KW-1185">Reference proteome</keyword>
<name>A0A926HPD5_9FIRM</name>
<organism evidence="1 2">
    <name type="scientific">Luoshenia tenuis</name>
    <dbReference type="NCBI Taxonomy" id="2763654"/>
    <lineage>
        <taxon>Bacteria</taxon>
        <taxon>Bacillati</taxon>
        <taxon>Bacillota</taxon>
        <taxon>Clostridia</taxon>
        <taxon>Christensenellales</taxon>
        <taxon>Christensenellaceae</taxon>
        <taxon>Luoshenia</taxon>
    </lineage>
</organism>
<gene>
    <name evidence="1" type="ORF">H8699_11605</name>
</gene>
<evidence type="ECO:0000313" key="1">
    <source>
        <dbReference type="EMBL" id="MBC8530076.1"/>
    </source>
</evidence>
<protein>
    <submittedName>
        <fullName evidence="1">Uncharacterized protein</fullName>
    </submittedName>
</protein>
<dbReference type="RefSeq" id="WP_249285831.1">
    <property type="nucleotide sequence ID" value="NZ_JACRSO010000006.1"/>
</dbReference>
<sequence>MSPQLRPYTSPRVVCCPPASCCPPMPPSPQLRVFDCTAKEVCSQPCCFTLAADCPLRPPVCIDRIEANDRMIRLHNIRCKPDRCNPCRLQFSADACVPAVVTLRDSCGCCANQCVTLTFCLRAALRIPSGGFPYQIAACLDKLDLSKPLPQPYEDVCSPRICFTAIACISLYTLVLPCPPKVDCSEVWGRLPLFPDGEAPCPVQPCSCDDSCACAPQPGFCHNCGRPIGDCCGPEPPSFCPFCGRRLF</sequence>
<dbReference type="AlphaFoldDB" id="A0A926HPD5"/>
<reference evidence="1" key="1">
    <citation type="submission" date="2020-08" db="EMBL/GenBank/DDBJ databases">
        <title>Genome public.</title>
        <authorList>
            <person name="Liu C."/>
            <person name="Sun Q."/>
        </authorList>
    </citation>
    <scope>NUCLEOTIDE SEQUENCE</scope>
    <source>
        <strain evidence="1">NSJ-44</strain>
    </source>
</reference>
<dbReference type="Proteomes" id="UP000654279">
    <property type="component" value="Unassembled WGS sequence"/>
</dbReference>
<evidence type="ECO:0000313" key="2">
    <source>
        <dbReference type="Proteomes" id="UP000654279"/>
    </source>
</evidence>
<comment type="caution">
    <text evidence="1">The sequence shown here is derived from an EMBL/GenBank/DDBJ whole genome shotgun (WGS) entry which is preliminary data.</text>
</comment>
<proteinExistence type="predicted"/>